<dbReference type="Gene3D" id="1.20.120.450">
    <property type="entry name" value="dinb family like domain"/>
    <property type="match status" value="1"/>
</dbReference>
<sequence>MEATLKIWKTNRKIISDLIENYNIEQLNLTPAGFSNNLVWNLGHIVVAQQSLIYRGCGLEANIPVELMELYKPGTKPSGQTTEQQVSVLKDLLLSVIPQTEADFAAGKFERYNERTTGTGFNLATVADAFEFNNYHEGMHLGMMLNIRKFL</sequence>
<name>A0ABV7YQT2_9BACT</name>
<evidence type="ECO:0000259" key="1">
    <source>
        <dbReference type="Pfam" id="PF12867"/>
    </source>
</evidence>
<dbReference type="RefSeq" id="WP_379833976.1">
    <property type="nucleotide sequence ID" value="NZ_JBHRYQ010000001.1"/>
</dbReference>
<gene>
    <name evidence="2" type="ORF">ACFOOI_01000</name>
</gene>
<dbReference type="EMBL" id="JBHRYQ010000001">
    <property type="protein sequence ID" value="MFC3809216.1"/>
    <property type="molecule type" value="Genomic_DNA"/>
</dbReference>
<proteinExistence type="predicted"/>
<evidence type="ECO:0000313" key="2">
    <source>
        <dbReference type="EMBL" id="MFC3809216.1"/>
    </source>
</evidence>
<keyword evidence="3" id="KW-1185">Reference proteome</keyword>
<comment type="caution">
    <text evidence="2">The sequence shown here is derived from an EMBL/GenBank/DDBJ whole genome shotgun (WGS) entry which is preliminary data.</text>
</comment>
<protein>
    <submittedName>
        <fullName evidence="2">DinB family protein</fullName>
    </submittedName>
</protein>
<dbReference type="InterPro" id="IPR034660">
    <property type="entry name" value="DinB/YfiT-like"/>
</dbReference>
<accession>A0ABV7YQT2</accession>
<dbReference type="SUPFAM" id="SSF109854">
    <property type="entry name" value="DinB/YfiT-like putative metalloenzymes"/>
    <property type="match status" value="1"/>
</dbReference>
<dbReference type="InterPro" id="IPR024775">
    <property type="entry name" value="DinB-like"/>
</dbReference>
<dbReference type="Proteomes" id="UP001595616">
    <property type="component" value="Unassembled WGS sequence"/>
</dbReference>
<evidence type="ECO:0000313" key="3">
    <source>
        <dbReference type="Proteomes" id="UP001595616"/>
    </source>
</evidence>
<dbReference type="Pfam" id="PF12867">
    <property type="entry name" value="DinB_2"/>
    <property type="match status" value="1"/>
</dbReference>
<feature type="domain" description="DinB-like" evidence="1">
    <location>
        <begin position="9"/>
        <end position="144"/>
    </location>
</feature>
<reference evidence="3" key="1">
    <citation type="journal article" date="2019" name="Int. J. Syst. Evol. Microbiol.">
        <title>The Global Catalogue of Microorganisms (GCM) 10K type strain sequencing project: providing services to taxonomists for standard genome sequencing and annotation.</title>
        <authorList>
            <consortium name="The Broad Institute Genomics Platform"/>
            <consortium name="The Broad Institute Genome Sequencing Center for Infectious Disease"/>
            <person name="Wu L."/>
            <person name="Ma J."/>
        </authorList>
    </citation>
    <scope>NUCLEOTIDE SEQUENCE [LARGE SCALE GENOMIC DNA]</scope>
    <source>
        <strain evidence="3">CECT 7956</strain>
    </source>
</reference>
<organism evidence="2 3">
    <name type="scientific">Lacihabitans lacunae</name>
    <dbReference type="NCBI Taxonomy" id="1028214"/>
    <lineage>
        <taxon>Bacteria</taxon>
        <taxon>Pseudomonadati</taxon>
        <taxon>Bacteroidota</taxon>
        <taxon>Cytophagia</taxon>
        <taxon>Cytophagales</taxon>
        <taxon>Leadbetterellaceae</taxon>
        <taxon>Lacihabitans</taxon>
    </lineage>
</organism>